<accession>A0A3G2UTK3</accession>
<evidence type="ECO:0000313" key="1">
    <source>
        <dbReference type="EMBL" id="AYO78343.1"/>
    </source>
</evidence>
<organism evidence="1 2">
    <name type="scientific">Sphingobium yanoikuyae</name>
    <name type="common">Sphingomonas yanoikuyae</name>
    <dbReference type="NCBI Taxonomy" id="13690"/>
    <lineage>
        <taxon>Bacteria</taxon>
        <taxon>Pseudomonadati</taxon>
        <taxon>Pseudomonadota</taxon>
        <taxon>Alphaproteobacteria</taxon>
        <taxon>Sphingomonadales</taxon>
        <taxon>Sphingomonadaceae</taxon>
        <taxon>Sphingobium</taxon>
    </lineage>
</organism>
<sequence length="152" mass="16710">MLQAHAPFPYPGSTALFDGLRWKVHQIFGKEALITREGTAASLSRRAPVADLVDPAEADTNAIIALTDVSAATKRIALFTAGHLRPVNEVALYQLGRDLTEAARLGRIPQYQDNSHLARVMRALGWRKDGYVGEGYERSPRYVRVATPGKAR</sequence>
<dbReference type="EMBL" id="CP033230">
    <property type="protein sequence ID" value="AYO78343.1"/>
    <property type="molecule type" value="Genomic_DNA"/>
</dbReference>
<name>A0A3G2UTK3_SPHYA</name>
<dbReference type="RefSeq" id="WP_122129850.1">
    <property type="nucleotide sequence ID" value="NZ_CP033230.1"/>
</dbReference>
<dbReference type="AlphaFoldDB" id="A0A3G2UTK3"/>
<reference evidence="1 2" key="1">
    <citation type="submission" date="2018-10" db="EMBL/GenBank/DDBJ databases">
        <title>Characterization and genome analysis of a novel bacterium Sphingobium yanoikuyae SJTF8 capable of degrading PAHs.</title>
        <authorList>
            <person name="Yin C."/>
            <person name="Xiong W."/>
            <person name="Liang R."/>
        </authorList>
    </citation>
    <scope>NUCLEOTIDE SEQUENCE [LARGE SCALE GENOMIC DNA]</scope>
    <source>
        <strain evidence="1 2">SJTF8</strain>
    </source>
</reference>
<protein>
    <submittedName>
        <fullName evidence="1">Uncharacterized protein</fullName>
    </submittedName>
</protein>
<proteinExistence type="predicted"/>
<dbReference type="Proteomes" id="UP000280708">
    <property type="component" value="Chromosome"/>
</dbReference>
<evidence type="ECO:0000313" key="2">
    <source>
        <dbReference type="Proteomes" id="UP000280708"/>
    </source>
</evidence>
<gene>
    <name evidence="1" type="ORF">EBF16_16470</name>
</gene>